<name>A0A897NPB7_9EURY</name>
<gene>
    <name evidence="2" type="ORF">HSEST_3096</name>
</gene>
<dbReference type="PROSITE" id="PS51318">
    <property type="entry name" value="TAT"/>
    <property type="match status" value="1"/>
</dbReference>
<organism evidence="2 3">
    <name type="scientific">Halapricum desulfuricans</name>
    <dbReference type="NCBI Taxonomy" id="2841257"/>
    <lineage>
        <taxon>Archaea</taxon>
        <taxon>Methanobacteriati</taxon>
        <taxon>Methanobacteriota</taxon>
        <taxon>Stenosarchaea group</taxon>
        <taxon>Halobacteria</taxon>
        <taxon>Halobacteriales</taxon>
        <taxon>Haloarculaceae</taxon>
        <taxon>Halapricum</taxon>
    </lineage>
</organism>
<accession>A0A897NPB7</accession>
<feature type="region of interest" description="Disordered" evidence="1">
    <location>
        <begin position="1"/>
        <end position="29"/>
    </location>
</feature>
<dbReference type="InterPro" id="IPR006311">
    <property type="entry name" value="TAT_signal"/>
</dbReference>
<sequence>MSRKPPFTPSISKEIQDSGREDEELDEKTPLSINRRSTLGLLAALGSAGLFATPSTADEHDPEDVSVDADRPVGTEALLQLIEDEYGDLLSSEDIEQLEEAVAGNREAANTLRDFDLANGADMATTFRAYRGSY</sequence>
<keyword evidence="2" id="KW-0614">Plasmid</keyword>
<dbReference type="Proteomes" id="UP000663292">
    <property type="component" value="Plasmid pHSR-Est01"/>
</dbReference>
<evidence type="ECO:0000313" key="2">
    <source>
        <dbReference type="EMBL" id="QSG16360.1"/>
    </source>
</evidence>
<proteinExistence type="predicted"/>
<keyword evidence="3" id="KW-1185">Reference proteome</keyword>
<dbReference type="EMBL" id="CP064792">
    <property type="protein sequence ID" value="QSG16360.1"/>
    <property type="molecule type" value="Genomic_DNA"/>
</dbReference>
<evidence type="ECO:0000313" key="3">
    <source>
        <dbReference type="Proteomes" id="UP000663292"/>
    </source>
</evidence>
<dbReference type="AlphaFoldDB" id="A0A897NPB7"/>
<geneLocation type="plasmid" evidence="2 3">
    <name>pHSR-Est01</name>
</geneLocation>
<protein>
    <submittedName>
        <fullName evidence="2">Uncharacterized protein</fullName>
    </submittedName>
</protein>
<reference evidence="2 3" key="1">
    <citation type="submission" date="2020-11" db="EMBL/GenBank/DDBJ databases">
        <title>Carbohydrate-dependent, anaerobic sulfur respiration: A novel catabolism in halophilic archaea.</title>
        <authorList>
            <person name="Sorokin D.Y."/>
            <person name="Messina E."/>
            <person name="Smedile F."/>
            <person name="La Cono V."/>
            <person name="Hallsworth J.E."/>
            <person name="Yakimov M.M."/>
        </authorList>
    </citation>
    <scope>NUCLEOTIDE SEQUENCE [LARGE SCALE GENOMIC DNA]</scope>
    <source>
        <strain evidence="2 3">HSR-Est</strain>
        <plasmid evidence="2 3">pHSR-Est01</plasmid>
    </source>
</reference>
<evidence type="ECO:0000256" key="1">
    <source>
        <dbReference type="SAM" id="MobiDB-lite"/>
    </source>
</evidence>